<keyword evidence="5 9" id="KW-0479">Metal-binding</keyword>
<dbReference type="InterPro" id="IPR050725">
    <property type="entry name" value="CysQ/Inositol_MonoPase"/>
</dbReference>
<dbReference type="GO" id="GO:0005886">
    <property type="term" value="C:plasma membrane"/>
    <property type="evidence" value="ECO:0007669"/>
    <property type="project" value="UniProtKB-SubCell"/>
</dbReference>
<evidence type="ECO:0000256" key="6">
    <source>
        <dbReference type="ARBA" id="ARBA00022801"/>
    </source>
</evidence>
<dbReference type="PROSITE" id="PS00629">
    <property type="entry name" value="IMP_1"/>
    <property type="match status" value="1"/>
</dbReference>
<organism evidence="11 12">
    <name type="scientific">Kaistia hirudinis</name>
    <dbReference type="NCBI Taxonomy" id="1293440"/>
    <lineage>
        <taxon>Bacteria</taxon>
        <taxon>Pseudomonadati</taxon>
        <taxon>Pseudomonadota</taxon>
        <taxon>Alphaproteobacteria</taxon>
        <taxon>Hyphomicrobiales</taxon>
        <taxon>Kaistiaceae</taxon>
        <taxon>Kaistia</taxon>
    </lineage>
</organism>
<comment type="catalytic activity">
    <reaction evidence="1 9">
        <text>adenosine 3',5'-bisphosphate + H2O = AMP + phosphate</text>
        <dbReference type="Rhea" id="RHEA:10040"/>
        <dbReference type="ChEBI" id="CHEBI:15377"/>
        <dbReference type="ChEBI" id="CHEBI:43474"/>
        <dbReference type="ChEBI" id="CHEBI:58343"/>
        <dbReference type="ChEBI" id="CHEBI:456215"/>
        <dbReference type="EC" id="3.1.3.7"/>
    </reaction>
</comment>
<dbReference type="NCBIfam" id="TIGR01331">
    <property type="entry name" value="bisphos_cysQ"/>
    <property type="match status" value="1"/>
</dbReference>
<sequence>MQAQSMSSVPGESADEATLLEGMVAAALSAGTEVMAIYGRDFSVDAKDDASPVTEADRRAEIIILAALARIAPGIPVVAEEACCGGIIPDVVSRFFLVDPVDGTREFVSRNGEFTVNIALIEAGIPIAGVVYAPARDVLFAGRLGAGAEEMRIEAGRIAERRAVAVAQPAAPLRIVASRSHRTSQTDAFIERYPGASIVPAGSSLKFCLIASGRADLYPRFGPTMQWDTAAGDAVLRAAGGMVTTPEGEPLVYGPKSGVGLDTYRNPSFIAGGRLDIRKDD</sequence>
<evidence type="ECO:0000256" key="9">
    <source>
        <dbReference type="HAMAP-Rule" id="MF_02095"/>
    </source>
</evidence>
<dbReference type="EMBL" id="JACIDS010000006">
    <property type="protein sequence ID" value="MBB3933633.1"/>
    <property type="molecule type" value="Genomic_DNA"/>
</dbReference>
<feature type="binding site" evidence="10">
    <location>
        <position position="99"/>
    </location>
    <ligand>
        <name>Mg(2+)</name>
        <dbReference type="ChEBI" id="CHEBI:18420"/>
        <label>1</label>
        <note>catalytic</note>
    </ligand>
</feature>
<feature type="binding site" evidence="10">
    <location>
        <position position="228"/>
    </location>
    <ligand>
        <name>Mg(2+)</name>
        <dbReference type="ChEBI" id="CHEBI:18420"/>
        <label>1</label>
        <note>catalytic</note>
    </ligand>
</feature>
<evidence type="ECO:0000256" key="1">
    <source>
        <dbReference type="ARBA" id="ARBA00001625"/>
    </source>
</evidence>
<dbReference type="GO" id="GO:0008441">
    <property type="term" value="F:3'(2'),5'-bisphosphate nucleotidase activity"/>
    <property type="evidence" value="ECO:0007669"/>
    <property type="project" value="UniProtKB-UniRule"/>
</dbReference>
<evidence type="ECO:0000256" key="8">
    <source>
        <dbReference type="ARBA" id="ARBA00023136"/>
    </source>
</evidence>
<dbReference type="GO" id="GO:0000287">
    <property type="term" value="F:magnesium ion binding"/>
    <property type="evidence" value="ECO:0007669"/>
    <property type="project" value="UniProtKB-UniRule"/>
</dbReference>
<dbReference type="Gene3D" id="3.30.540.10">
    <property type="entry name" value="Fructose-1,6-Bisphosphatase, subunit A, domain 1"/>
    <property type="match status" value="1"/>
</dbReference>
<dbReference type="Gene3D" id="3.40.190.80">
    <property type="match status" value="1"/>
</dbReference>
<evidence type="ECO:0000256" key="5">
    <source>
        <dbReference type="ARBA" id="ARBA00022723"/>
    </source>
</evidence>
<dbReference type="InterPro" id="IPR020550">
    <property type="entry name" value="Inositol_monophosphatase_CS"/>
</dbReference>
<evidence type="ECO:0000256" key="10">
    <source>
        <dbReference type="PIRSR" id="PIRSR600760-2"/>
    </source>
</evidence>
<comment type="subcellular location">
    <subcellularLocation>
        <location evidence="9">Cell inner membrane</location>
        <topology evidence="9">Peripheral membrane protein</topology>
        <orientation evidence="9">Cytoplasmic side</orientation>
    </subcellularLocation>
</comment>
<comment type="similarity">
    <text evidence="2 9">Belongs to the inositol monophosphatase superfamily. CysQ family.</text>
</comment>
<dbReference type="HAMAP" id="MF_02095">
    <property type="entry name" value="CysQ"/>
    <property type="match status" value="1"/>
</dbReference>
<feature type="binding site" evidence="9">
    <location>
        <position position="228"/>
    </location>
    <ligand>
        <name>Mg(2+)</name>
        <dbReference type="ChEBI" id="CHEBI:18420"/>
        <label>2</label>
    </ligand>
</feature>
<keyword evidence="4 9" id="KW-0997">Cell inner membrane</keyword>
<dbReference type="GO" id="GO:0050427">
    <property type="term" value="P:3'-phosphoadenosine 5'-phosphosulfate metabolic process"/>
    <property type="evidence" value="ECO:0007669"/>
    <property type="project" value="TreeGrafter"/>
</dbReference>
<feature type="binding site" evidence="9">
    <location>
        <position position="80"/>
    </location>
    <ligand>
        <name>substrate</name>
    </ligand>
</feature>
<comment type="cofactor">
    <cofactor evidence="9 10">
        <name>Mg(2+)</name>
        <dbReference type="ChEBI" id="CHEBI:18420"/>
    </cofactor>
</comment>
<feature type="binding site" evidence="9">
    <location>
        <position position="99"/>
    </location>
    <ligand>
        <name>Mg(2+)</name>
        <dbReference type="ChEBI" id="CHEBI:18420"/>
        <label>2</label>
    </ligand>
</feature>
<evidence type="ECO:0000313" key="11">
    <source>
        <dbReference type="EMBL" id="MBB3933633.1"/>
    </source>
</evidence>
<keyword evidence="8 9" id="KW-0472">Membrane</keyword>
<evidence type="ECO:0000256" key="4">
    <source>
        <dbReference type="ARBA" id="ARBA00022519"/>
    </source>
</evidence>
<dbReference type="PROSITE" id="PS00630">
    <property type="entry name" value="IMP_2"/>
    <property type="match status" value="1"/>
</dbReference>
<dbReference type="EC" id="3.1.3.7" evidence="9"/>
<feature type="binding site" evidence="9">
    <location>
        <position position="228"/>
    </location>
    <ligand>
        <name>substrate</name>
    </ligand>
</feature>
<feature type="binding site" evidence="9">
    <location>
        <position position="80"/>
    </location>
    <ligand>
        <name>Mg(2+)</name>
        <dbReference type="ChEBI" id="CHEBI:18420"/>
        <label>1</label>
    </ligand>
</feature>
<dbReference type="PRINTS" id="PR00377">
    <property type="entry name" value="IMPHPHTASES"/>
</dbReference>
<feature type="binding site" evidence="10">
    <location>
        <position position="102"/>
    </location>
    <ligand>
        <name>Mg(2+)</name>
        <dbReference type="ChEBI" id="CHEBI:18420"/>
        <label>1</label>
        <note>catalytic</note>
    </ligand>
</feature>
<dbReference type="Pfam" id="PF00459">
    <property type="entry name" value="Inositol_P"/>
    <property type="match status" value="1"/>
</dbReference>
<evidence type="ECO:0000313" key="12">
    <source>
        <dbReference type="Proteomes" id="UP000553963"/>
    </source>
</evidence>
<proteinExistence type="inferred from homology"/>
<feature type="binding site" evidence="9">
    <location>
        <begin position="101"/>
        <end position="104"/>
    </location>
    <ligand>
        <name>substrate</name>
    </ligand>
</feature>
<dbReference type="AlphaFoldDB" id="A0A840AWQ5"/>
<name>A0A840AWQ5_9HYPH</name>
<feature type="binding site" evidence="9">
    <location>
        <position position="102"/>
    </location>
    <ligand>
        <name>Mg(2+)</name>
        <dbReference type="ChEBI" id="CHEBI:18420"/>
        <label>2</label>
    </ligand>
</feature>
<dbReference type="InterPro" id="IPR000760">
    <property type="entry name" value="Inositol_monophosphatase-like"/>
</dbReference>
<keyword evidence="7 9" id="KW-0460">Magnesium</keyword>
<dbReference type="RefSeq" id="WP_183401270.1">
    <property type="nucleotide sequence ID" value="NZ_JACIDS010000006.1"/>
</dbReference>
<comment type="caution">
    <text evidence="11">The sequence shown here is derived from an EMBL/GenBank/DDBJ whole genome shotgun (WGS) entry which is preliminary data.</text>
</comment>
<dbReference type="InterPro" id="IPR006240">
    <property type="entry name" value="CysQ"/>
</dbReference>
<feature type="binding site" evidence="9">
    <location>
        <position position="99"/>
    </location>
    <ligand>
        <name>Mg(2+)</name>
        <dbReference type="ChEBI" id="CHEBI:18420"/>
        <label>1</label>
    </ligand>
</feature>
<dbReference type="InterPro" id="IPR020583">
    <property type="entry name" value="Inositol_monoP_metal-BS"/>
</dbReference>
<feature type="binding site" evidence="9">
    <location>
        <position position="101"/>
    </location>
    <ligand>
        <name>Mg(2+)</name>
        <dbReference type="ChEBI" id="CHEBI:18420"/>
        <label>1</label>
    </ligand>
</feature>
<dbReference type="Proteomes" id="UP000553963">
    <property type="component" value="Unassembled WGS sequence"/>
</dbReference>
<evidence type="ECO:0000256" key="3">
    <source>
        <dbReference type="ARBA" id="ARBA00022475"/>
    </source>
</evidence>
<dbReference type="PANTHER" id="PTHR43028">
    <property type="entry name" value="3'(2'),5'-BISPHOSPHATE NUCLEOTIDASE 1"/>
    <property type="match status" value="1"/>
</dbReference>
<gene>
    <name evidence="9" type="primary">cysQ</name>
    <name evidence="11" type="ORF">GGR25_004706</name>
</gene>
<reference evidence="11 12" key="1">
    <citation type="submission" date="2020-08" db="EMBL/GenBank/DDBJ databases">
        <title>Genomic Encyclopedia of Type Strains, Phase IV (KMG-IV): sequencing the most valuable type-strain genomes for metagenomic binning, comparative biology and taxonomic classification.</title>
        <authorList>
            <person name="Goeker M."/>
        </authorList>
    </citation>
    <scope>NUCLEOTIDE SEQUENCE [LARGE SCALE GENOMIC DNA]</scope>
    <source>
        <strain evidence="11 12">DSM 25966</strain>
    </source>
</reference>
<evidence type="ECO:0000256" key="7">
    <source>
        <dbReference type="ARBA" id="ARBA00022842"/>
    </source>
</evidence>
<dbReference type="GO" id="GO:0000103">
    <property type="term" value="P:sulfate assimilation"/>
    <property type="evidence" value="ECO:0007669"/>
    <property type="project" value="TreeGrafter"/>
</dbReference>
<accession>A0A840AWQ5</accession>
<keyword evidence="6 9" id="KW-0378">Hydrolase</keyword>
<keyword evidence="3 9" id="KW-1003">Cell membrane</keyword>
<dbReference type="SUPFAM" id="SSF56655">
    <property type="entry name" value="Carbohydrate phosphatase"/>
    <property type="match status" value="1"/>
</dbReference>
<dbReference type="GO" id="GO:0046854">
    <property type="term" value="P:phosphatidylinositol phosphate biosynthetic process"/>
    <property type="evidence" value="ECO:0007669"/>
    <property type="project" value="InterPro"/>
</dbReference>
<protein>
    <recommendedName>
        <fullName evidence="9">3'(2'),5'-bisphosphate nucleotidase CysQ</fullName>
        <ecNumber evidence="9">3.1.3.7</ecNumber>
    </recommendedName>
    <alternativeName>
        <fullName evidence="9">3'(2'),5-bisphosphonucleoside 3'(2')-phosphohydrolase</fullName>
    </alternativeName>
    <alternativeName>
        <fullName evidence="9">3'-phosphoadenosine 5'-phosphate phosphatase</fullName>
        <shortName evidence="9">PAP phosphatase</shortName>
    </alternativeName>
</protein>
<dbReference type="CDD" id="cd01638">
    <property type="entry name" value="CysQ"/>
    <property type="match status" value="1"/>
</dbReference>
<evidence type="ECO:0000256" key="2">
    <source>
        <dbReference type="ARBA" id="ARBA00005289"/>
    </source>
</evidence>
<comment type="function">
    <text evidence="9">Converts adenosine-3',5'-bisphosphate (PAP) to AMP.</text>
</comment>
<feature type="binding site" evidence="10">
    <location>
        <position position="80"/>
    </location>
    <ligand>
        <name>Mg(2+)</name>
        <dbReference type="ChEBI" id="CHEBI:18420"/>
        <label>1</label>
        <note>catalytic</note>
    </ligand>
</feature>
<keyword evidence="12" id="KW-1185">Reference proteome</keyword>
<dbReference type="PANTHER" id="PTHR43028:SF5">
    <property type="entry name" value="3'(2'),5'-BISPHOSPHATE NUCLEOTIDASE 1"/>
    <property type="match status" value="1"/>
</dbReference>